<dbReference type="InterPro" id="IPR011006">
    <property type="entry name" value="CheY-like_superfamily"/>
</dbReference>
<dbReference type="PRINTS" id="PR01590">
    <property type="entry name" value="HTHFIS"/>
</dbReference>
<dbReference type="OrthoDB" id="9770562at2"/>
<dbReference type="CDD" id="cd00009">
    <property type="entry name" value="AAA"/>
    <property type="match status" value="1"/>
</dbReference>
<dbReference type="InterPro" id="IPR003593">
    <property type="entry name" value="AAA+_ATPase"/>
</dbReference>
<evidence type="ECO:0000256" key="8">
    <source>
        <dbReference type="PROSITE-ProRule" id="PRU00169"/>
    </source>
</evidence>
<dbReference type="Pfam" id="PF00158">
    <property type="entry name" value="Sigma54_activat"/>
    <property type="match status" value="1"/>
</dbReference>
<dbReference type="EMBL" id="QGNA01000001">
    <property type="protein sequence ID" value="PWS39205.1"/>
    <property type="molecule type" value="Genomic_DNA"/>
</dbReference>
<keyword evidence="8" id="KW-0597">Phosphoprotein</keyword>
<proteinExistence type="predicted"/>
<evidence type="ECO:0000256" key="5">
    <source>
        <dbReference type="ARBA" id="ARBA00023125"/>
    </source>
</evidence>
<keyword evidence="7" id="KW-0804">Transcription</keyword>
<accession>A0A317FK99</accession>
<evidence type="ECO:0000256" key="1">
    <source>
        <dbReference type="ARBA" id="ARBA00022741"/>
    </source>
</evidence>
<dbReference type="Pfam" id="PF25601">
    <property type="entry name" value="AAA_lid_14"/>
    <property type="match status" value="1"/>
</dbReference>
<dbReference type="GO" id="GO:0006355">
    <property type="term" value="P:regulation of DNA-templated transcription"/>
    <property type="evidence" value="ECO:0007669"/>
    <property type="project" value="InterPro"/>
</dbReference>
<dbReference type="SUPFAM" id="SSF52172">
    <property type="entry name" value="CheY-like"/>
    <property type="match status" value="1"/>
</dbReference>
<dbReference type="Proteomes" id="UP000245765">
    <property type="component" value="Unassembled WGS sequence"/>
</dbReference>
<protein>
    <submittedName>
        <fullName evidence="11">PEP-CTERM-box response regulator transcription factor</fullName>
    </submittedName>
</protein>
<evidence type="ECO:0000256" key="4">
    <source>
        <dbReference type="ARBA" id="ARBA00023015"/>
    </source>
</evidence>
<dbReference type="GO" id="GO:0005524">
    <property type="term" value="F:ATP binding"/>
    <property type="evidence" value="ECO:0007669"/>
    <property type="project" value="UniProtKB-KW"/>
</dbReference>
<feature type="domain" description="Sigma-54 factor interaction" evidence="9">
    <location>
        <begin position="146"/>
        <end position="375"/>
    </location>
</feature>
<dbReference type="InterPro" id="IPR002078">
    <property type="entry name" value="Sigma_54_int"/>
</dbReference>
<dbReference type="PROSITE" id="PS50110">
    <property type="entry name" value="RESPONSE_REGULATORY"/>
    <property type="match status" value="1"/>
</dbReference>
<gene>
    <name evidence="11" type="primary">prsR</name>
    <name evidence="11" type="ORF">DFH01_08205</name>
</gene>
<feature type="domain" description="Response regulatory" evidence="10">
    <location>
        <begin position="5"/>
        <end position="122"/>
    </location>
</feature>
<evidence type="ECO:0000259" key="9">
    <source>
        <dbReference type="PROSITE" id="PS50045"/>
    </source>
</evidence>
<reference evidence="12" key="1">
    <citation type="submission" date="2018-05" db="EMBL/GenBank/DDBJ databases">
        <authorList>
            <person name="Du Z."/>
            <person name="Wang X."/>
        </authorList>
    </citation>
    <scope>NUCLEOTIDE SEQUENCE [LARGE SCALE GENOMIC DNA]</scope>
    <source>
        <strain evidence="12">CQN31</strain>
    </source>
</reference>
<dbReference type="Gene3D" id="1.10.8.60">
    <property type="match status" value="1"/>
</dbReference>
<dbReference type="InterPro" id="IPR025944">
    <property type="entry name" value="Sigma_54_int_dom_CS"/>
</dbReference>
<sequence length="469" mass="50625">MSKPKLMIVEDDPGLCAQYRWAFPNCRVVVANDRKQAEAMAKREQPDAVLLDLGLPPDAEGVSEGFATLEMLRAGTPNLPVVVASGQGQRENALRAVALGAYDFCEKPVDVAVLRTVIERALRLRELEEENQRLAVAPRSSPIQGIVTADEGMLKVCRTVERLAGVSVPVLLLGESGTGKEALARALHEMGPRAGKTFVALNCAAIPETLLESELFGHEKGAFTGAVRQVAGRIETAHGGTLFLDEIGEMPVALQAKLLRFLQDQVIERIGGRTPIRVDVRVVSATNQPLEEQAESGRFRGDLLYRLNAVTVRIPPLRERVGDALLLGRFFLAKFAREHGRRLRGFDAAASEAIAAHRWPGNVRELENRVRRAALMSEGPLVTLGDLEIAPAAVDSDGAADLDLRTARLRAEREAIERALARSSGSLSAAARLLGISRPTLYSLLETHGLAAARLRAEGALAPADPDTV</sequence>
<dbReference type="SMART" id="SM00382">
    <property type="entry name" value="AAA"/>
    <property type="match status" value="1"/>
</dbReference>
<evidence type="ECO:0000256" key="3">
    <source>
        <dbReference type="ARBA" id="ARBA00023012"/>
    </source>
</evidence>
<dbReference type="AlphaFoldDB" id="A0A317FK99"/>
<dbReference type="Gene3D" id="3.40.50.2300">
    <property type="match status" value="1"/>
</dbReference>
<evidence type="ECO:0000256" key="7">
    <source>
        <dbReference type="ARBA" id="ARBA00023163"/>
    </source>
</evidence>
<dbReference type="InterPro" id="IPR025943">
    <property type="entry name" value="Sigma_54_int_dom_ATP-bd_2"/>
</dbReference>
<dbReference type="Pfam" id="PF02954">
    <property type="entry name" value="HTH_8"/>
    <property type="match status" value="1"/>
</dbReference>
<dbReference type="RefSeq" id="WP_109869826.1">
    <property type="nucleotide sequence ID" value="NZ_QGNA01000001.1"/>
</dbReference>
<evidence type="ECO:0000313" key="12">
    <source>
        <dbReference type="Proteomes" id="UP000245765"/>
    </source>
</evidence>
<organism evidence="11 12">
    <name type="scientific">Falsiroseomonas bella</name>
    <dbReference type="NCBI Taxonomy" id="2184016"/>
    <lineage>
        <taxon>Bacteria</taxon>
        <taxon>Pseudomonadati</taxon>
        <taxon>Pseudomonadota</taxon>
        <taxon>Alphaproteobacteria</taxon>
        <taxon>Acetobacterales</taxon>
        <taxon>Roseomonadaceae</taxon>
        <taxon>Falsiroseomonas</taxon>
    </lineage>
</organism>
<evidence type="ECO:0000259" key="10">
    <source>
        <dbReference type="PROSITE" id="PS50110"/>
    </source>
</evidence>
<dbReference type="GO" id="GO:0000160">
    <property type="term" value="P:phosphorelay signal transduction system"/>
    <property type="evidence" value="ECO:0007669"/>
    <property type="project" value="UniProtKB-KW"/>
</dbReference>
<dbReference type="PANTHER" id="PTHR32071:SF113">
    <property type="entry name" value="ALGINATE BIOSYNTHESIS TRANSCRIPTIONAL REGULATORY PROTEIN ALGB"/>
    <property type="match status" value="1"/>
</dbReference>
<dbReference type="Gene3D" id="3.40.50.300">
    <property type="entry name" value="P-loop containing nucleotide triphosphate hydrolases"/>
    <property type="match status" value="1"/>
</dbReference>
<dbReference type="InterPro" id="IPR009057">
    <property type="entry name" value="Homeodomain-like_sf"/>
</dbReference>
<dbReference type="InterPro" id="IPR002197">
    <property type="entry name" value="HTH_Fis"/>
</dbReference>
<feature type="modified residue" description="4-aspartylphosphate" evidence="8">
    <location>
        <position position="52"/>
    </location>
</feature>
<dbReference type="InterPro" id="IPR058031">
    <property type="entry name" value="AAA_lid_NorR"/>
</dbReference>
<dbReference type="SUPFAM" id="SSF52540">
    <property type="entry name" value="P-loop containing nucleoside triphosphate hydrolases"/>
    <property type="match status" value="1"/>
</dbReference>
<keyword evidence="6" id="KW-0010">Activator</keyword>
<dbReference type="PROSITE" id="PS00675">
    <property type="entry name" value="SIGMA54_INTERACT_1"/>
    <property type="match status" value="1"/>
</dbReference>
<dbReference type="InterPro" id="IPR027417">
    <property type="entry name" value="P-loop_NTPase"/>
</dbReference>
<keyword evidence="5" id="KW-0238">DNA-binding</keyword>
<dbReference type="PROSITE" id="PS00676">
    <property type="entry name" value="SIGMA54_INTERACT_2"/>
    <property type="match status" value="1"/>
</dbReference>
<dbReference type="PROSITE" id="PS00688">
    <property type="entry name" value="SIGMA54_INTERACT_3"/>
    <property type="match status" value="1"/>
</dbReference>
<dbReference type="PROSITE" id="PS50045">
    <property type="entry name" value="SIGMA54_INTERACT_4"/>
    <property type="match status" value="1"/>
</dbReference>
<dbReference type="FunFam" id="3.40.50.300:FF:000006">
    <property type="entry name" value="DNA-binding transcriptional regulator NtrC"/>
    <property type="match status" value="1"/>
</dbReference>
<dbReference type="Gene3D" id="1.10.10.60">
    <property type="entry name" value="Homeodomain-like"/>
    <property type="match status" value="1"/>
</dbReference>
<dbReference type="PANTHER" id="PTHR32071">
    <property type="entry name" value="TRANSCRIPTIONAL REGULATORY PROTEIN"/>
    <property type="match status" value="1"/>
</dbReference>
<dbReference type="NCBIfam" id="TIGR02915">
    <property type="entry name" value="PEP_resp_reg"/>
    <property type="match status" value="1"/>
</dbReference>
<keyword evidence="2" id="KW-0067">ATP-binding</keyword>
<dbReference type="SUPFAM" id="SSF46689">
    <property type="entry name" value="Homeodomain-like"/>
    <property type="match status" value="1"/>
</dbReference>
<dbReference type="Pfam" id="PF00072">
    <property type="entry name" value="Response_reg"/>
    <property type="match status" value="1"/>
</dbReference>
<name>A0A317FK99_9PROT</name>
<keyword evidence="3" id="KW-0902">Two-component regulatory system</keyword>
<dbReference type="InterPro" id="IPR025662">
    <property type="entry name" value="Sigma_54_int_dom_ATP-bd_1"/>
</dbReference>
<dbReference type="InterPro" id="IPR001789">
    <property type="entry name" value="Sig_transdc_resp-reg_receiver"/>
</dbReference>
<dbReference type="SMART" id="SM00448">
    <property type="entry name" value="REC"/>
    <property type="match status" value="1"/>
</dbReference>
<keyword evidence="1" id="KW-0547">Nucleotide-binding</keyword>
<evidence type="ECO:0000256" key="6">
    <source>
        <dbReference type="ARBA" id="ARBA00023159"/>
    </source>
</evidence>
<evidence type="ECO:0000313" key="11">
    <source>
        <dbReference type="EMBL" id="PWS39205.1"/>
    </source>
</evidence>
<comment type="caution">
    <text evidence="11">The sequence shown here is derived from an EMBL/GenBank/DDBJ whole genome shotgun (WGS) entry which is preliminary data.</text>
</comment>
<evidence type="ECO:0000256" key="2">
    <source>
        <dbReference type="ARBA" id="ARBA00022840"/>
    </source>
</evidence>
<dbReference type="InterPro" id="IPR014264">
    <property type="entry name" value="PEP-CTERM_resp_reg"/>
</dbReference>
<keyword evidence="4" id="KW-0805">Transcription regulation</keyword>
<keyword evidence="12" id="KW-1185">Reference proteome</keyword>
<dbReference type="GO" id="GO:0043565">
    <property type="term" value="F:sequence-specific DNA binding"/>
    <property type="evidence" value="ECO:0007669"/>
    <property type="project" value="InterPro"/>
</dbReference>